<comment type="caution">
    <text evidence="4">The sequence shown here is derived from an EMBL/GenBank/DDBJ whole genome shotgun (WGS) entry which is preliminary data.</text>
</comment>
<organism evidence="4 5">
    <name type="scientific">Georgfuchsia toluolica</name>
    <dbReference type="NCBI Taxonomy" id="424218"/>
    <lineage>
        <taxon>Bacteria</taxon>
        <taxon>Pseudomonadati</taxon>
        <taxon>Pseudomonadota</taxon>
        <taxon>Betaproteobacteria</taxon>
        <taxon>Nitrosomonadales</taxon>
        <taxon>Sterolibacteriaceae</taxon>
        <taxon>Georgfuchsia</taxon>
    </lineage>
</organism>
<dbReference type="PANTHER" id="PTHR47151:SF2">
    <property type="entry name" value="AMINO ACID BINDING PROTEIN"/>
    <property type="match status" value="1"/>
</dbReference>
<evidence type="ECO:0000259" key="3">
    <source>
        <dbReference type="Pfam" id="PF13458"/>
    </source>
</evidence>
<evidence type="ECO:0000313" key="4">
    <source>
        <dbReference type="EMBL" id="CAG4884682.1"/>
    </source>
</evidence>
<dbReference type="Pfam" id="PF13458">
    <property type="entry name" value="Peripla_BP_6"/>
    <property type="match status" value="1"/>
</dbReference>
<dbReference type="Gene3D" id="3.40.50.2300">
    <property type="match status" value="2"/>
</dbReference>
<comment type="similarity">
    <text evidence="1">Belongs to the leucine-binding protein family.</text>
</comment>
<dbReference type="Proteomes" id="UP000742786">
    <property type="component" value="Unassembled WGS sequence"/>
</dbReference>
<dbReference type="InterPro" id="IPR028082">
    <property type="entry name" value="Peripla_BP_I"/>
</dbReference>
<dbReference type="CDD" id="cd06342">
    <property type="entry name" value="PBP1_ABC_LIVBP-like"/>
    <property type="match status" value="1"/>
</dbReference>
<evidence type="ECO:0000313" key="5">
    <source>
        <dbReference type="Proteomes" id="UP000742786"/>
    </source>
</evidence>
<dbReference type="PANTHER" id="PTHR47151">
    <property type="entry name" value="LEU/ILE/VAL-BINDING ABC TRANSPORTER SUBUNIT"/>
    <property type="match status" value="1"/>
</dbReference>
<protein>
    <submittedName>
        <fullName evidence="4">Amino acid/amide ABC transporter substrate-binding protein (HAAT family)</fullName>
    </submittedName>
</protein>
<keyword evidence="5" id="KW-1185">Reference proteome</keyword>
<evidence type="ECO:0000256" key="1">
    <source>
        <dbReference type="ARBA" id="ARBA00010062"/>
    </source>
</evidence>
<proteinExistence type="inferred from homology"/>
<keyword evidence="2" id="KW-0732">Signal</keyword>
<dbReference type="InterPro" id="IPR028081">
    <property type="entry name" value="Leu-bd"/>
</dbReference>
<reference evidence="4" key="1">
    <citation type="submission" date="2021-04" db="EMBL/GenBank/DDBJ databases">
        <authorList>
            <person name="Hornung B."/>
        </authorList>
    </citation>
    <scope>NUCLEOTIDE SEQUENCE</scope>
    <source>
        <strain evidence="4">G5G6</strain>
    </source>
</reference>
<dbReference type="SUPFAM" id="SSF53822">
    <property type="entry name" value="Periplasmic binding protein-like I"/>
    <property type="match status" value="1"/>
</dbReference>
<dbReference type="EMBL" id="CAJQUM010000001">
    <property type="protein sequence ID" value="CAG4884682.1"/>
    <property type="molecule type" value="Genomic_DNA"/>
</dbReference>
<accession>A0A916N9K1</accession>
<evidence type="ECO:0000256" key="2">
    <source>
        <dbReference type="ARBA" id="ARBA00022729"/>
    </source>
</evidence>
<feature type="domain" description="Leucine-binding protein" evidence="3">
    <location>
        <begin position="81"/>
        <end position="422"/>
    </location>
</feature>
<dbReference type="AlphaFoldDB" id="A0A916N9K1"/>
<name>A0A916N9K1_9PROT</name>
<gene>
    <name evidence="4" type="ORF">GTOL_12565</name>
</gene>
<sequence>MKSHPAGWLFFIPHFLPVLPIDKAKGAGNNRPQFPFPAKGYAMPFPVRSLTAPLLSILLLVGCGKETPGPVANSGHVPLVVKLGHAAPLTGPQAHLGKDNENGVVLAVEDVNASNIQIGGRPLKLELMSEDDQADPRQGTLVASKFVDAKVTAVIGHMNSGTTIPASKTYNDAGLPQISPSATNPMYTHQGFKNAFRLMANDEQQGRALGEFAAKTLKAKTVAVFDDKTAYGEGVAREFAKSALANGIQVVAEEHTDDKAMDFSAILTKAKSKKPDVIFFGGMDPQAAPMAVQLKRLGIAATLLLADGGCTPGFISAAGNASEGQYCSLPGVPLAQMPGGAKFDQHYKARFNNAEIQLYAPNAYDSVMVLVEAIKRAQSIEPAKIIGELHKTNYSGVTAHVQFDENGDIKDGAISFYKVQGGKLVFQQTLGGPAK</sequence>